<reference evidence="1" key="1">
    <citation type="submission" date="2014-11" db="EMBL/GenBank/DDBJ databases">
        <authorList>
            <person name="Amaro Gonzalez C."/>
        </authorList>
    </citation>
    <scope>NUCLEOTIDE SEQUENCE</scope>
</reference>
<evidence type="ECO:0000313" key="1">
    <source>
        <dbReference type="EMBL" id="JAH39482.1"/>
    </source>
</evidence>
<accession>A0A0E9SE11</accession>
<dbReference type="EMBL" id="GBXM01069095">
    <property type="protein sequence ID" value="JAH39482.1"/>
    <property type="molecule type" value="Transcribed_RNA"/>
</dbReference>
<proteinExistence type="predicted"/>
<reference evidence="1" key="2">
    <citation type="journal article" date="2015" name="Fish Shellfish Immunol.">
        <title>Early steps in the European eel (Anguilla anguilla)-Vibrio vulnificus interaction in the gills: Role of the RtxA13 toxin.</title>
        <authorList>
            <person name="Callol A."/>
            <person name="Pajuelo D."/>
            <person name="Ebbesson L."/>
            <person name="Teles M."/>
            <person name="MacKenzie S."/>
            <person name="Amaro C."/>
        </authorList>
    </citation>
    <scope>NUCLEOTIDE SEQUENCE</scope>
</reference>
<protein>
    <submittedName>
        <fullName evidence="1">Uncharacterized protein</fullName>
    </submittedName>
</protein>
<organism evidence="1">
    <name type="scientific">Anguilla anguilla</name>
    <name type="common">European freshwater eel</name>
    <name type="synonym">Muraena anguilla</name>
    <dbReference type="NCBI Taxonomy" id="7936"/>
    <lineage>
        <taxon>Eukaryota</taxon>
        <taxon>Metazoa</taxon>
        <taxon>Chordata</taxon>
        <taxon>Craniata</taxon>
        <taxon>Vertebrata</taxon>
        <taxon>Euteleostomi</taxon>
        <taxon>Actinopterygii</taxon>
        <taxon>Neopterygii</taxon>
        <taxon>Teleostei</taxon>
        <taxon>Anguilliformes</taxon>
        <taxon>Anguillidae</taxon>
        <taxon>Anguilla</taxon>
    </lineage>
</organism>
<dbReference type="AlphaFoldDB" id="A0A0E9SE11"/>
<sequence length="16" mass="1975">MCTTIQIHYLNEWHSV</sequence>
<name>A0A0E9SE11_ANGAN</name>